<evidence type="ECO:0000313" key="3">
    <source>
        <dbReference type="EMBL" id="MBT1704508.1"/>
    </source>
</evidence>
<evidence type="ECO:0000256" key="1">
    <source>
        <dbReference type="PROSITE-ProRule" id="PRU00169"/>
    </source>
</evidence>
<proteinExistence type="predicted"/>
<dbReference type="PANTHER" id="PTHR44520">
    <property type="entry name" value="RESPONSE REGULATOR RCP1-RELATED"/>
    <property type="match status" value="1"/>
</dbReference>
<evidence type="ECO:0000313" key="4">
    <source>
        <dbReference type="Proteomes" id="UP000772618"/>
    </source>
</evidence>
<gene>
    <name evidence="3" type="ORF">KK060_14535</name>
</gene>
<dbReference type="Pfam" id="PF00072">
    <property type="entry name" value="Response_reg"/>
    <property type="match status" value="1"/>
</dbReference>
<dbReference type="RefSeq" id="WP_254154469.1">
    <property type="nucleotide sequence ID" value="NZ_JAHESD010000032.1"/>
</dbReference>
<dbReference type="SUPFAM" id="SSF52172">
    <property type="entry name" value="CheY-like"/>
    <property type="match status" value="1"/>
</dbReference>
<keyword evidence="4" id="KW-1185">Reference proteome</keyword>
<dbReference type="InterPro" id="IPR052893">
    <property type="entry name" value="TCS_response_regulator"/>
</dbReference>
<dbReference type="InterPro" id="IPR001789">
    <property type="entry name" value="Sig_transdc_resp-reg_receiver"/>
</dbReference>
<dbReference type="Proteomes" id="UP000772618">
    <property type="component" value="Unassembled WGS sequence"/>
</dbReference>
<accession>A0ABS5VSW0</accession>
<evidence type="ECO:0000259" key="2">
    <source>
        <dbReference type="PROSITE" id="PS50110"/>
    </source>
</evidence>
<dbReference type="InterPro" id="IPR011006">
    <property type="entry name" value="CheY-like_superfamily"/>
</dbReference>
<name>A0ABS5VSW0_9BACT</name>
<dbReference type="EMBL" id="JAHESD010000032">
    <property type="protein sequence ID" value="MBT1704508.1"/>
    <property type="molecule type" value="Genomic_DNA"/>
</dbReference>
<reference evidence="3 4" key="1">
    <citation type="submission" date="2021-05" db="EMBL/GenBank/DDBJ databases">
        <title>A Polyphasic approach of four new species of the genus Ohtaekwangia: Ohtaekwangia histidinii sp. nov., Ohtaekwangia cretensis sp. nov., Ohtaekwangia indiensis sp. nov., Ohtaekwangia reichenbachii sp. nov. from diverse environment.</title>
        <authorList>
            <person name="Octaviana S."/>
        </authorList>
    </citation>
    <scope>NUCLEOTIDE SEQUENCE [LARGE SCALE GENOMIC DNA]</scope>
    <source>
        <strain evidence="3 4">PWU20</strain>
    </source>
</reference>
<feature type="modified residue" description="4-aspartylphosphate" evidence="1">
    <location>
        <position position="59"/>
    </location>
</feature>
<dbReference type="Gene3D" id="3.40.50.2300">
    <property type="match status" value="1"/>
</dbReference>
<keyword evidence="1" id="KW-0597">Phosphoprotein</keyword>
<organism evidence="3 4">
    <name type="scientific">Chryseosolibacter indicus</name>
    <dbReference type="NCBI Taxonomy" id="2782351"/>
    <lineage>
        <taxon>Bacteria</taxon>
        <taxon>Pseudomonadati</taxon>
        <taxon>Bacteroidota</taxon>
        <taxon>Cytophagia</taxon>
        <taxon>Cytophagales</taxon>
        <taxon>Chryseotaleaceae</taxon>
        <taxon>Chryseosolibacter</taxon>
    </lineage>
</organism>
<dbReference type="SMART" id="SM00448">
    <property type="entry name" value="REC"/>
    <property type="match status" value="1"/>
</dbReference>
<dbReference type="PANTHER" id="PTHR44520:SF1">
    <property type="entry name" value="TWO-COMPONENT SYSTEM REGULATORY PROTEIN"/>
    <property type="match status" value="1"/>
</dbReference>
<feature type="domain" description="Response regulatory" evidence="2">
    <location>
        <begin position="6"/>
        <end position="127"/>
    </location>
</feature>
<sequence length="137" mass="15742">MRKEGPLVLVEDDADDQELILLTLKELGIQNDIKVFKNGEEALDFLYQTATDPFLILSDINMPKMDGITFKRKIDQCEILKKKCIPFVFISTSPSPFIAQVCDLSIQGFFEKGNSLRQLNETLKIILTYWNMTKHLN</sequence>
<protein>
    <submittedName>
        <fullName evidence="3">Response regulator</fullName>
    </submittedName>
</protein>
<dbReference type="PROSITE" id="PS50110">
    <property type="entry name" value="RESPONSE_REGULATORY"/>
    <property type="match status" value="1"/>
</dbReference>
<comment type="caution">
    <text evidence="3">The sequence shown here is derived from an EMBL/GenBank/DDBJ whole genome shotgun (WGS) entry which is preliminary data.</text>
</comment>